<proteinExistence type="predicted"/>
<dbReference type="AlphaFoldDB" id="A0A7K3PU48"/>
<dbReference type="Gene3D" id="3.40.470.10">
    <property type="entry name" value="Uracil-DNA glycosylase-like domain"/>
    <property type="match status" value="1"/>
</dbReference>
<reference evidence="1 2" key="1">
    <citation type="submission" date="2020-01" db="EMBL/GenBank/DDBJ databases">
        <title>Insect and environment-associated Actinomycetes.</title>
        <authorList>
            <person name="Currrie C."/>
            <person name="Chevrette M."/>
            <person name="Carlson C."/>
            <person name="Stubbendieck R."/>
            <person name="Wendt-Pienkowski E."/>
        </authorList>
    </citation>
    <scope>NUCLEOTIDE SEQUENCE [LARGE SCALE GENOMIC DNA]</scope>
    <source>
        <strain evidence="1 2">SID14163</strain>
    </source>
</reference>
<dbReference type="InterPro" id="IPR036895">
    <property type="entry name" value="Uracil-DNA_glycosylase-like_sf"/>
</dbReference>
<dbReference type="SUPFAM" id="SSF52141">
    <property type="entry name" value="Uracil-DNA glycosylase-like"/>
    <property type="match status" value="1"/>
</dbReference>
<dbReference type="EMBL" id="JAAGMA010000865">
    <property type="protein sequence ID" value="NEB13492.1"/>
    <property type="molecule type" value="Genomic_DNA"/>
</dbReference>
<dbReference type="Proteomes" id="UP000470446">
    <property type="component" value="Unassembled WGS sequence"/>
</dbReference>
<accession>A0A7K3PU48</accession>
<organism evidence="1 2">
    <name type="scientific">Streptomyces coelicoflavus</name>
    <dbReference type="NCBI Taxonomy" id="285562"/>
    <lineage>
        <taxon>Bacteria</taxon>
        <taxon>Bacillati</taxon>
        <taxon>Actinomycetota</taxon>
        <taxon>Actinomycetes</taxon>
        <taxon>Kitasatosporales</taxon>
        <taxon>Streptomycetaceae</taxon>
        <taxon>Streptomyces</taxon>
    </lineage>
</organism>
<name>A0A7K3PU48_9ACTN</name>
<protein>
    <submittedName>
        <fullName evidence="1">Uncharacterized protein</fullName>
    </submittedName>
</protein>
<gene>
    <name evidence="1" type="ORF">G3I32_32435</name>
</gene>
<sequence>MATEDDYTAQPFVPRRGGLPTLRETAACGPWLAAELDRVEPELIVVLGTGDWWRT</sequence>
<evidence type="ECO:0000313" key="2">
    <source>
        <dbReference type="Proteomes" id="UP000470446"/>
    </source>
</evidence>
<evidence type="ECO:0000313" key="1">
    <source>
        <dbReference type="EMBL" id="NEB13492.1"/>
    </source>
</evidence>
<comment type="caution">
    <text evidence="1">The sequence shown here is derived from an EMBL/GenBank/DDBJ whole genome shotgun (WGS) entry which is preliminary data.</text>
</comment>